<evidence type="ECO:0000256" key="6">
    <source>
        <dbReference type="ARBA" id="ARBA00023136"/>
    </source>
</evidence>
<dbReference type="Proteomes" id="UP000236291">
    <property type="component" value="Unassembled WGS sequence"/>
</dbReference>
<evidence type="ECO:0000256" key="3">
    <source>
        <dbReference type="ARBA" id="ARBA00022741"/>
    </source>
</evidence>
<feature type="domain" description="ABC transmembrane type-1" evidence="8">
    <location>
        <begin position="1"/>
        <end position="109"/>
    </location>
</feature>
<evidence type="ECO:0000256" key="4">
    <source>
        <dbReference type="ARBA" id="ARBA00022840"/>
    </source>
</evidence>
<dbReference type="Gene3D" id="1.20.1560.10">
    <property type="entry name" value="ABC transporter type 1, transmembrane domain"/>
    <property type="match status" value="1"/>
</dbReference>
<feature type="non-terminal residue" evidence="9">
    <location>
        <position position="109"/>
    </location>
</feature>
<proteinExistence type="predicted"/>
<evidence type="ECO:0000313" key="9">
    <source>
        <dbReference type="EMBL" id="PNX69626.1"/>
    </source>
</evidence>
<protein>
    <submittedName>
        <fullName evidence="9">ABC transporter C family member 3-like protein</fullName>
    </submittedName>
</protein>
<reference evidence="9 10" key="1">
    <citation type="journal article" date="2014" name="Am. J. Bot.">
        <title>Genome assembly and annotation for red clover (Trifolium pratense; Fabaceae).</title>
        <authorList>
            <person name="Istvanek J."/>
            <person name="Jaros M."/>
            <person name="Krenek A."/>
            <person name="Repkova J."/>
        </authorList>
    </citation>
    <scope>NUCLEOTIDE SEQUENCE [LARGE SCALE GENOMIC DNA]</scope>
    <source>
        <strain evidence="10">cv. Tatra</strain>
        <tissue evidence="9">Young leaves</tissue>
    </source>
</reference>
<keyword evidence="3" id="KW-0547">Nucleotide-binding</keyword>
<dbReference type="SUPFAM" id="SSF90123">
    <property type="entry name" value="ABC transporter transmembrane region"/>
    <property type="match status" value="1"/>
</dbReference>
<evidence type="ECO:0000313" key="10">
    <source>
        <dbReference type="Proteomes" id="UP000236291"/>
    </source>
</evidence>
<dbReference type="PANTHER" id="PTHR24223:SF181">
    <property type="entry name" value="ABC TRANSPORTER C FAMILY MEMBER 3"/>
    <property type="match status" value="1"/>
</dbReference>
<reference evidence="9 10" key="2">
    <citation type="journal article" date="2017" name="Front. Plant Sci.">
        <title>Gene Classification and Mining of Molecular Markers Useful in Red Clover (Trifolium pratense) Breeding.</title>
        <authorList>
            <person name="Istvanek J."/>
            <person name="Dluhosova J."/>
            <person name="Dluhos P."/>
            <person name="Patkova L."/>
            <person name="Nedelnik J."/>
            <person name="Repkova J."/>
        </authorList>
    </citation>
    <scope>NUCLEOTIDE SEQUENCE [LARGE SCALE GENOMIC DNA]</scope>
    <source>
        <strain evidence="10">cv. Tatra</strain>
        <tissue evidence="9">Young leaves</tissue>
    </source>
</reference>
<dbReference type="PROSITE" id="PS50929">
    <property type="entry name" value="ABC_TM1F"/>
    <property type="match status" value="1"/>
</dbReference>
<evidence type="ECO:0000259" key="8">
    <source>
        <dbReference type="PROSITE" id="PS50929"/>
    </source>
</evidence>
<gene>
    <name evidence="9" type="ORF">L195_g056822</name>
</gene>
<evidence type="ECO:0000256" key="7">
    <source>
        <dbReference type="SAM" id="Phobius"/>
    </source>
</evidence>
<dbReference type="InterPro" id="IPR050173">
    <property type="entry name" value="ABC_transporter_C-like"/>
</dbReference>
<organism evidence="9 10">
    <name type="scientific">Trifolium pratense</name>
    <name type="common">Red clover</name>
    <dbReference type="NCBI Taxonomy" id="57577"/>
    <lineage>
        <taxon>Eukaryota</taxon>
        <taxon>Viridiplantae</taxon>
        <taxon>Streptophyta</taxon>
        <taxon>Embryophyta</taxon>
        <taxon>Tracheophyta</taxon>
        <taxon>Spermatophyta</taxon>
        <taxon>Magnoliopsida</taxon>
        <taxon>eudicotyledons</taxon>
        <taxon>Gunneridae</taxon>
        <taxon>Pentapetalae</taxon>
        <taxon>rosids</taxon>
        <taxon>fabids</taxon>
        <taxon>Fabales</taxon>
        <taxon>Fabaceae</taxon>
        <taxon>Papilionoideae</taxon>
        <taxon>50 kb inversion clade</taxon>
        <taxon>NPAAA clade</taxon>
        <taxon>Hologalegina</taxon>
        <taxon>IRL clade</taxon>
        <taxon>Trifolieae</taxon>
        <taxon>Trifolium</taxon>
    </lineage>
</organism>
<evidence type="ECO:0000256" key="1">
    <source>
        <dbReference type="ARBA" id="ARBA00022448"/>
    </source>
</evidence>
<dbReference type="AlphaFoldDB" id="A0A2K3KTL7"/>
<evidence type="ECO:0000256" key="5">
    <source>
        <dbReference type="ARBA" id="ARBA00022989"/>
    </source>
</evidence>
<accession>A0A2K3KTL7</accession>
<dbReference type="GO" id="GO:0016020">
    <property type="term" value="C:membrane"/>
    <property type="evidence" value="ECO:0007669"/>
    <property type="project" value="InterPro"/>
</dbReference>
<keyword evidence="2 7" id="KW-0812">Transmembrane</keyword>
<dbReference type="InterPro" id="IPR011527">
    <property type="entry name" value="ABC1_TM_dom"/>
</dbReference>
<feature type="transmembrane region" description="Helical" evidence="7">
    <location>
        <begin position="47"/>
        <end position="78"/>
    </location>
</feature>
<dbReference type="GO" id="GO:0005524">
    <property type="term" value="F:ATP binding"/>
    <property type="evidence" value="ECO:0007669"/>
    <property type="project" value="UniProtKB-KW"/>
</dbReference>
<keyword evidence="1" id="KW-0813">Transport</keyword>
<name>A0A2K3KTL7_TRIPR</name>
<dbReference type="STRING" id="57577.A0A2K3KTL7"/>
<dbReference type="Pfam" id="PF00664">
    <property type="entry name" value="ABC_membrane"/>
    <property type="match status" value="1"/>
</dbReference>
<dbReference type="PANTHER" id="PTHR24223">
    <property type="entry name" value="ATP-BINDING CASSETTE SUB-FAMILY C"/>
    <property type="match status" value="1"/>
</dbReference>
<dbReference type="ExpressionAtlas" id="A0A2K3KTL7">
    <property type="expression patterns" value="baseline"/>
</dbReference>
<dbReference type="InterPro" id="IPR036640">
    <property type="entry name" value="ABC1_TM_sf"/>
</dbReference>
<evidence type="ECO:0000256" key="2">
    <source>
        <dbReference type="ARBA" id="ARBA00022692"/>
    </source>
</evidence>
<dbReference type="GO" id="GO:0140359">
    <property type="term" value="F:ABC-type transporter activity"/>
    <property type="evidence" value="ECO:0007669"/>
    <property type="project" value="InterPro"/>
</dbReference>
<keyword evidence="5 7" id="KW-1133">Transmembrane helix</keyword>
<keyword evidence="6 7" id="KW-0472">Membrane</keyword>
<keyword evidence="4" id="KW-0067">ATP-binding</keyword>
<dbReference type="EMBL" id="ASHM01109420">
    <property type="protein sequence ID" value="PNX69626.1"/>
    <property type="molecule type" value="Genomic_DNA"/>
</dbReference>
<comment type="caution">
    <text evidence="9">The sequence shown here is derived from an EMBL/GenBank/DDBJ whole genome shotgun (WGS) entry which is preliminary data.</text>
</comment>
<sequence>MHLCVFRAPMSFFDSTPSGRILNRASTDQSAVDTDIPYQIGSFAFSLIQLLGIIIVMSQVAWQVFIVFVPVIAISIWYQRYYLPSARELSRLCGVCKAPIIQHFAETIS</sequence>